<comment type="caution">
    <text evidence="3">The sequence shown here is derived from an EMBL/GenBank/DDBJ whole genome shotgun (WGS) entry which is preliminary data.</text>
</comment>
<keyword evidence="4" id="KW-1185">Reference proteome</keyword>
<evidence type="ECO:0000259" key="2">
    <source>
        <dbReference type="Pfam" id="PF00535"/>
    </source>
</evidence>
<dbReference type="Pfam" id="PF00535">
    <property type="entry name" value="Glycos_transf_2"/>
    <property type="match status" value="1"/>
</dbReference>
<evidence type="ECO:0000313" key="4">
    <source>
        <dbReference type="Proteomes" id="UP000641646"/>
    </source>
</evidence>
<evidence type="ECO:0000313" key="3">
    <source>
        <dbReference type="EMBL" id="MBD2182608.1"/>
    </source>
</evidence>
<feature type="transmembrane region" description="Helical" evidence="1">
    <location>
        <begin position="238"/>
        <end position="259"/>
    </location>
</feature>
<dbReference type="Proteomes" id="UP000641646">
    <property type="component" value="Unassembled WGS sequence"/>
</dbReference>
<protein>
    <submittedName>
        <fullName evidence="3">Glycosyltransferase family 2 protein</fullName>
    </submittedName>
</protein>
<dbReference type="PANTHER" id="PTHR48090">
    <property type="entry name" value="UNDECAPRENYL-PHOSPHATE 4-DEOXY-4-FORMAMIDO-L-ARABINOSE TRANSFERASE-RELATED"/>
    <property type="match status" value="1"/>
</dbReference>
<accession>A0A926VF55</accession>
<dbReference type="PANTHER" id="PTHR48090:SF7">
    <property type="entry name" value="RFBJ PROTEIN"/>
    <property type="match status" value="1"/>
</dbReference>
<keyword evidence="1" id="KW-0472">Membrane</keyword>
<feature type="transmembrane region" description="Helical" evidence="1">
    <location>
        <begin position="357"/>
        <end position="380"/>
    </location>
</feature>
<dbReference type="EMBL" id="JACJPW010000039">
    <property type="protein sequence ID" value="MBD2182608.1"/>
    <property type="molecule type" value="Genomic_DNA"/>
</dbReference>
<keyword evidence="1" id="KW-1133">Transmembrane helix</keyword>
<dbReference type="InterPro" id="IPR050256">
    <property type="entry name" value="Glycosyltransferase_2"/>
</dbReference>
<proteinExistence type="predicted"/>
<reference evidence="3" key="2">
    <citation type="submission" date="2020-08" db="EMBL/GenBank/DDBJ databases">
        <authorList>
            <person name="Chen M."/>
            <person name="Teng W."/>
            <person name="Zhao L."/>
            <person name="Hu C."/>
            <person name="Zhou Y."/>
            <person name="Han B."/>
            <person name="Song L."/>
            <person name="Shu W."/>
        </authorList>
    </citation>
    <scope>NUCLEOTIDE SEQUENCE</scope>
    <source>
        <strain evidence="3">FACHB-1375</strain>
    </source>
</reference>
<evidence type="ECO:0000256" key="1">
    <source>
        <dbReference type="SAM" id="Phobius"/>
    </source>
</evidence>
<dbReference type="AlphaFoldDB" id="A0A926VF55"/>
<name>A0A926VF55_9CYAN</name>
<dbReference type="Gene3D" id="3.90.550.10">
    <property type="entry name" value="Spore Coat Polysaccharide Biosynthesis Protein SpsA, Chain A"/>
    <property type="match status" value="1"/>
</dbReference>
<dbReference type="InterPro" id="IPR029044">
    <property type="entry name" value="Nucleotide-diphossugar_trans"/>
</dbReference>
<gene>
    <name evidence="3" type="ORF">H6G03_16130</name>
</gene>
<reference evidence="3" key="1">
    <citation type="journal article" date="2015" name="ISME J.">
        <title>Draft Genome Sequence of Streptomyces incarnatus NRRL8089, which Produces the Nucleoside Antibiotic Sinefungin.</title>
        <authorList>
            <person name="Oshima K."/>
            <person name="Hattori M."/>
            <person name="Shimizu H."/>
            <person name="Fukuda K."/>
            <person name="Nemoto M."/>
            <person name="Inagaki K."/>
            <person name="Tamura T."/>
        </authorList>
    </citation>
    <scope>NUCLEOTIDE SEQUENCE</scope>
    <source>
        <strain evidence="3">FACHB-1375</strain>
    </source>
</reference>
<feature type="transmembrane region" description="Helical" evidence="1">
    <location>
        <begin position="271"/>
        <end position="304"/>
    </location>
</feature>
<dbReference type="CDD" id="cd04179">
    <property type="entry name" value="DPM_DPG-synthase_like"/>
    <property type="match status" value="1"/>
</dbReference>
<feature type="transmembrane region" description="Helical" evidence="1">
    <location>
        <begin position="325"/>
        <end position="345"/>
    </location>
</feature>
<feature type="domain" description="Glycosyltransferase 2-like" evidence="2">
    <location>
        <begin position="8"/>
        <end position="173"/>
    </location>
</feature>
<sequence length="410" mass="44968">MEKTTTLSIVIPAYNEEEGIADIVHRVLGVENDLAKVGISRLELLVVDDGSHDRTAQIVSSIEGVRLIRHVTNKGYGAALKTGFLHARGELIGFLDADGTYPPEYFPQLCQVALNGADLVIGSRMAGAKSKMPITRRIGNLFFANLLSLIGHQKITDSASGMRVFRREVLERIYPLPDGLNLTPVMSVRAIHEGIKMVEEPIPYNERLGRSKLSVVRDGTIFLRSIIWTALTYNPVRILGAIGLAGMVMAAAILLGLVTHRLSGITTLNSWGVTAVFVALVAGVTALDIFALGITFNYLVSLFYKRPIRQGLLGRPLFNPPLEHHFGWMGLFTLLAGLIVGGISLALGVNGWAIARLWLYLLGSAMLILTGMQLIIYWIILRVLEELSQREMLTKKDMDLSQTSEVTLTV</sequence>
<keyword evidence="1" id="KW-0812">Transmembrane</keyword>
<dbReference type="SUPFAM" id="SSF53448">
    <property type="entry name" value="Nucleotide-diphospho-sugar transferases"/>
    <property type="match status" value="1"/>
</dbReference>
<dbReference type="InterPro" id="IPR001173">
    <property type="entry name" value="Glyco_trans_2-like"/>
</dbReference>
<organism evidence="3 4">
    <name type="scientific">Aerosakkonema funiforme FACHB-1375</name>
    <dbReference type="NCBI Taxonomy" id="2949571"/>
    <lineage>
        <taxon>Bacteria</taxon>
        <taxon>Bacillati</taxon>
        <taxon>Cyanobacteriota</taxon>
        <taxon>Cyanophyceae</taxon>
        <taxon>Oscillatoriophycideae</taxon>
        <taxon>Aerosakkonematales</taxon>
        <taxon>Aerosakkonemataceae</taxon>
        <taxon>Aerosakkonema</taxon>
    </lineage>
</organism>